<dbReference type="GO" id="GO:0006665">
    <property type="term" value="P:sphingolipid metabolic process"/>
    <property type="evidence" value="ECO:0007669"/>
    <property type="project" value="UniProtKB-KW"/>
</dbReference>
<dbReference type="Pfam" id="PF00338">
    <property type="entry name" value="Ribosomal_S10"/>
    <property type="match status" value="1"/>
</dbReference>
<keyword evidence="6" id="KW-0256">Endoplasmic reticulum</keyword>
<comment type="similarity">
    <text evidence="15">Belongs to the group II decarboxylase family. Sphingosine-1-phosphate lyase subfamily.</text>
</comment>
<keyword evidence="10" id="KW-1133">Transmembrane helix</keyword>
<dbReference type="InterPro" id="IPR027486">
    <property type="entry name" value="Ribosomal_uS10_dom"/>
</dbReference>
<evidence type="ECO:0000256" key="12">
    <source>
        <dbReference type="ARBA" id="ARBA00023136"/>
    </source>
</evidence>
<dbReference type="Gene3D" id="3.40.640.10">
    <property type="entry name" value="Type I PLP-dependent aspartate aminotransferase-like (Major domain)"/>
    <property type="match status" value="1"/>
</dbReference>
<evidence type="ECO:0000313" key="20">
    <source>
        <dbReference type="EMBL" id="KAL3123934.1"/>
    </source>
</evidence>
<dbReference type="GO" id="GO:1990904">
    <property type="term" value="C:ribonucleoprotein complex"/>
    <property type="evidence" value="ECO:0007669"/>
    <property type="project" value="UniProtKB-KW"/>
</dbReference>
<evidence type="ECO:0000256" key="14">
    <source>
        <dbReference type="ARBA" id="ARBA00023274"/>
    </source>
</evidence>
<dbReference type="PANTHER" id="PTHR42735">
    <property type="match status" value="1"/>
</dbReference>
<dbReference type="EC" id="4.1.2.27" evidence="16"/>
<dbReference type="SUPFAM" id="SSF54999">
    <property type="entry name" value="Ribosomal protein S10"/>
    <property type="match status" value="1"/>
</dbReference>
<organism evidence="20 21">
    <name type="scientific">Heterodera trifolii</name>
    <dbReference type="NCBI Taxonomy" id="157864"/>
    <lineage>
        <taxon>Eukaryota</taxon>
        <taxon>Metazoa</taxon>
        <taxon>Ecdysozoa</taxon>
        <taxon>Nematoda</taxon>
        <taxon>Chromadorea</taxon>
        <taxon>Rhabditida</taxon>
        <taxon>Tylenchina</taxon>
        <taxon>Tylenchomorpha</taxon>
        <taxon>Tylenchoidea</taxon>
        <taxon>Heteroderidae</taxon>
        <taxon>Heteroderinae</taxon>
        <taxon>Heterodera</taxon>
    </lineage>
</organism>
<evidence type="ECO:0000256" key="1">
    <source>
        <dbReference type="ARBA" id="ARBA00001933"/>
    </source>
</evidence>
<dbReference type="Gene3D" id="6.10.140.2150">
    <property type="match status" value="1"/>
</dbReference>
<comment type="pathway">
    <text evidence="4">Sphingolipid metabolism.</text>
</comment>
<keyword evidence="14" id="KW-0687">Ribonucleoprotein</keyword>
<dbReference type="Pfam" id="PF00282">
    <property type="entry name" value="Pyridoxal_deC"/>
    <property type="match status" value="1"/>
</dbReference>
<evidence type="ECO:0000256" key="4">
    <source>
        <dbReference type="ARBA" id="ARBA00004991"/>
    </source>
</evidence>
<dbReference type="EMBL" id="JBICBT010000082">
    <property type="protein sequence ID" value="KAL3123934.1"/>
    <property type="molecule type" value="Genomic_DNA"/>
</dbReference>
<dbReference type="GO" id="GO:0005840">
    <property type="term" value="C:ribosome"/>
    <property type="evidence" value="ECO:0007669"/>
    <property type="project" value="UniProtKB-KW"/>
</dbReference>
<keyword evidence="11" id="KW-0443">Lipid metabolism</keyword>
<evidence type="ECO:0000256" key="2">
    <source>
        <dbReference type="ARBA" id="ARBA00004389"/>
    </source>
</evidence>
<dbReference type="FunFam" id="6.10.140.2150:FF:000001">
    <property type="entry name" value="Sphingosine-1-phosphate lyase 1"/>
    <property type="match status" value="1"/>
</dbReference>
<dbReference type="InterPro" id="IPR015424">
    <property type="entry name" value="PyrdxlP-dep_Trfase"/>
</dbReference>
<evidence type="ECO:0000256" key="8">
    <source>
        <dbReference type="ARBA" id="ARBA00022919"/>
    </source>
</evidence>
<dbReference type="InterPro" id="IPR036838">
    <property type="entry name" value="Ribosomal_uS10_dom_sf"/>
</dbReference>
<evidence type="ECO:0000256" key="16">
    <source>
        <dbReference type="ARBA" id="ARBA00038965"/>
    </source>
</evidence>
<evidence type="ECO:0000256" key="17">
    <source>
        <dbReference type="ARBA" id="ARBA00042568"/>
    </source>
</evidence>
<comment type="subcellular location">
    <subcellularLocation>
        <location evidence="2">Endoplasmic reticulum membrane</location>
        <topology evidence="2">Single-pass membrane protein</topology>
    </subcellularLocation>
</comment>
<dbReference type="FunFam" id="3.40.640.10:FF:000020">
    <property type="entry name" value="sphingosine-1-phosphate lyase 1"/>
    <property type="match status" value="1"/>
</dbReference>
<feature type="modified residue" description="N6-(pyridoxal phosphate)lysine" evidence="18">
    <location>
        <position position="533"/>
    </location>
</feature>
<dbReference type="InterPro" id="IPR015421">
    <property type="entry name" value="PyrdxlP-dep_Trfase_major"/>
</dbReference>
<keyword evidence="9" id="KW-0689">Ribosomal protein</keyword>
<gene>
    <name evidence="20" type="ORF">niasHT_001764</name>
</gene>
<feature type="domain" description="Small ribosomal subunit protein uS10" evidence="19">
    <location>
        <begin position="59"/>
        <end position="154"/>
    </location>
</feature>
<evidence type="ECO:0000256" key="10">
    <source>
        <dbReference type="ARBA" id="ARBA00022989"/>
    </source>
</evidence>
<dbReference type="AlphaFoldDB" id="A0ABD2M905"/>
<comment type="caution">
    <text evidence="20">The sequence shown here is derived from an EMBL/GenBank/DDBJ whole genome shotgun (WGS) entry which is preliminary data.</text>
</comment>
<keyword evidence="7 18" id="KW-0663">Pyridoxal phosphate</keyword>
<proteinExistence type="inferred from homology"/>
<keyword evidence="13" id="KW-0456">Lyase</keyword>
<dbReference type="GO" id="GO:0008117">
    <property type="term" value="F:sphinganine-1-phosphate aldolase activity"/>
    <property type="evidence" value="ECO:0007669"/>
    <property type="project" value="UniProtKB-EC"/>
</dbReference>
<comment type="pathway">
    <text evidence="3">Lipid metabolism; sphingolipid metabolism.</text>
</comment>
<protein>
    <recommendedName>
        <fullName evidence="16">sphinganine-1-phosphate aldolase</fullName>
        <ecNumber evidence="16">4.1.2.27</ecNumber>
    </recommendedName>
    <alternativeName>
        <fullName evidence="17">Sphingosine-1-phosphate aldolase</fullName>
    </alternativeName>
</protein>
<name>A0ABD2M905_9BILA</name>
<dbReference type="InterPro" id="IPR002129">
    <property type="entry name" value="PyrdxlP-dep_de-COase"/>
</dbReference>
<dbReference type="PANTHER" id="PTHR42735:SF6">
    <property type="entry name" value="SPHINGOSINE-1-PHOSPHATE LYASE 1"/>
    <property type="match status" value="1"/>
</dbReference>
<dbReference type="GO" id="GO:0005789">
    <property type="term" value="C:endoplasmic reticulum membrane"/>
    <property type="evidence" value="ECO:0007669"/>
    <property type="project" value="UniProtKB-SubCell"/>
</dbReference>
<evidence type="ECO:0000313" key="21">
    <source>
        <dbReference type="Proteomes" id="UP001620626"/>
    </source>
</evidence>
<accession>A0ABD2M905</accession>
<dbReference type="Gene3D" id="3.90.1150.10">
    <property type="entry name" value="Aspartate Aminotransferase, domain 1"/>
    <property type="match status" value="1"/>
</dbReference>
<comment type="cofactor">
    <cofactor evidence="1 18">
        <name>pyridoxal 5'-phosphate</name>
        <dbReference type="ChEBI" id="CHEBI:597326"/>
    </cofactor>
</comment>
<evidence type="ECO:0000256" key="9">
    <source>
        <dbReference type="ARBA" id="ARBA00022980"/>
    </source>
</evidence>
<reference evidence="20 21" key="1">
    <citation type="submission" date="2024-10" db="EMBL/GenBank/DDBJ databases">
        <authorList>
            <person name="Kim D."/>
        </authorList>
    </citation>
    <scope>NUCLEOTIDE SEQUENCE [LARGE SCALE GENOMIC DNA]</scope>
    <source>
        <strain evidence="20">BH-2024</strain>
    </source>
</reference>
<sequence length="741" mass="82498">MNRILSKNLFNRFFVGYENFPSCRHYPTLRSSANAPKPDDLYEPRFESDRKYPDVPLLNVLLQAYDFQPVEKFQAYIHWAAKHFGIQIVESYALAHTSELVKEYKAGSTIPVSQCVLKTYSRVVRVGPVPGIQLPLFIALLQAHAPVGMKIVVKKHSPRDERCRYIPDPQLEDFKETLRNLDDPVMISNVQFPSLHFPYIVKINDKLSGVRPLVLVFLSVAGTCFIIKLRNFFCCDEKSVRKRLSAYVFSWLRYLPSVGRKIDEELAKTAKELNKSIHEHDKTGEFLVKLGLDRTSEREIVGRMERYQAMGGHFDFRKGCVSGAIYTDIDSEHMALLGHVFSQFAFSNPLHPDVFPAVRKMEAEIVRMVANLFHGDDKTCGTMTSGGTESIILACLSARNLARVRRGIVRPVVVVPETAHAAFDKACSLLGIRIRHVPVDRRTGRAELAAMRRAIDGNTCLLVGSAPNFPFGTFDDIPSIAKLGLEFKIPVHVDACLGGFLIAFADHSPAFSHLPAFDFTVSGVTSISCDTHKYGYAPKGTSVILYRSHDLLHQQYFCSTEWPGGLYATPTLSGSRPGLNIALTWATLQHFGEKEYARRAHLILQKTAQLADAVVKVPGICLVGTPEVSVVAFSSHRFNIHALGDCLSKMGWNLNFLQNPDALHFCITYNQTADGVLNAFLVDLKKACKEVAALPDRGANSKTAAIYGMAAKIPDKGLVEEVAHLYIDACYSMPLFTSSPN</sequence>
<dbReference type="InterPro" id="IPR015422">
    <property type="entry name" value="PyrdxlP-dep_Trfase_small"/>
</dbReference>
<dbReference type="InterPro" id="IPR050477">
    <property type="entry name" value="GrpII_AminoAcid_Decarb"/>
</dbReference>
<evidence type="ECO:0000256" key="7">
    <source>
        <dbReference type="ARBA" id="ARBA00022898"/>
    </source>
</evidence>
<evidence type="ECO:0000256" key="15">
    <source>
        <dbReference type="ARBA" id="ARBA00038302"/>
    </source>
</evidence>
<evidence type="ECO:0000256" key="5">
    <source>
        <dbReference type="ARBA" id="ARBA00022692"/>
    </source>
</evidence>
<dbReference type="SMART" id="SM01403">
    <property type="entry name" value="Ribosomal_S10"/>
    <property type="match status" value="1"/>
</dbReference>
<evidence type="ECO:0000259" key="19">
    <source>
        <dbReference type="SMART" id="SM01403"/>
    </source>
</evidence>
<evidence type="ECO:0000256" key="6">
    <source>
        <dbReference type="ARBA" id="ARBA00022824"/>
    </source>
</evidence>
<evidence type="ECO:0000256" key="13">
    <source>
        <dbReference type="ARBA" id="ARBA00023239"/>
    </source>
</evidence>
<keyword evidence="8" id="KW-0746">Sphingolipid metabolism</keyword>
<keyword evidence="21" id="KW-1185">Reference proteome</keyword>
<evidence type="ECO:0000256" key="18">
    <source>
        <dbReference type="PIRSR" id="PIRSR602129-50"/>
    </source>
</evidence>
<evidence type="ECO:0000256" key="3">
    <source>
        <dbReference type="ARBA" id="ARBA00004760"/>
    </source>
</evidence>
<evidence type="ECO:0000256" key="11">
    <source>
        <dbReference type="ARBA" id="ARBA00023098"/>
    </source>
</evidence>
<keyword evidence="5" id="KW-0812">Transmembrane</keyword>
<dbReference type="Proteomes" id="UP001620626">
    <property type="component" value="Unassembled WGS sequence"/>
</dbReference>
<dbReference type="SUPFAM" id="SSF53383">
    <property type="entry name" value="PLP-dependent transferases"/>
    <property type="match status" value="1"/>
</dbReference>
<keyword evidence="12" id="KW-0472">Membrane</keyword>